<dbReference type="OrthoDB" id="19623at2759"/>
<evidence type="ECO:0000256" key="1">
    <source>
        <dbReference type="ARBA" id="ARBA00006235"/>
    </source>
</evidence>
<evidence type="ECO:0000313" key="4">
    <source>
        <dbReference type="EMBL" id="CAD2220385.1"/>
    </source>
</evidence>
<gene>
    <name evidence="4" type="ORF">ADEAN_000790300</name>
</gene>
<proteinExistence type="inferred from homology"/>
<name>A0A7G2CLT7_9TRYP</name>
<dbReference type="InterPro" id="IPR003593">
    <property type="entry name" value="AAA+_ATPase"/>
</dbReference>
<dbReference type="PANTHER" id="PTHR10760">
    <property type="entry name" value="TORSIN"/>
    <property type="match status" value="1"/>
</dbReference>
<dbReference type="GO" id="GO:0005524">
    <property type="term" value="F:ATP binding"/>
    <property type="evidence" value="ECO:0007669"/>
    <property type="project" value="InterPro"/>
</dbReference>
<organism evidence="4 5">
    <name type="scientific">Angomonas deanei</name>
    <dbReference type="NCBI Taxonomy" id="59799"/>
    <lineage>
        <taxon>Eukaryota</taxon>
        <taxon>Discoba</taxon>
        <taxon>Euglenozoa</taxon>
        <taxon>Kinetoplastea</taxon>
        <taxon>Metakinetoplastina</taxon>
        <taxon>Trypanosomatida</taxon>
        <taxon>Trypanosomatidae</taxon>
        <taxon>Strigomonadinae</taxon>
        <taxon>Angomonas</taxon>
    </lineage>
</organism>
<sequence length="531" mass="60029">MTHTRPFRVWRFSILLLLVSSVLVSVRAAPASHRERILASQACPAPPLCEGSRLSAAHIKYCNPLSATAVRFFRFTTNKLSSAVSHAPHTKTEYRPLQLPFPTDAVIRKNAKRNVEEYLKNYLAGQEHLLSPITRLVQYKVDHPTEPLVLHLAGDNGVGKTFTAKLISLALSLYCGAEGRDTLPCAHGDALLIVACSSLRTLPVAQAREIVVTQVLEFAVVHPHGVVLLDDLSALHPELIQGLSPLFGRAPYFPEQLLKEDKKEKLVSLSNLLVIITTDFGKQGVTIGKSLDEIKALVDKDFASLYGSLLTAHIYTFPYLAFNEQMGMEMIRHKISQLSCVPGHFLSSWFHLEEDEALRSILARSRVTASWMEEDAAKFLIDLHRPLWEASENGRSIEKNIIQLELWNTLRTGLKTLYHHLGLSQRFEVFRQLEIVFYLREETATVAVRINGIAVDEIQAQAEAKQAEEGDFVGKKKVFLIIKKISRKWDCYIVDFETKNSIFFLLLFFLFHKKIIKLKKKKWPPRKVCSS</sequence>
<dbReference type="SUPFAM" id="SSF52540">
    <property type="entry name" value="P-loop containing nucleoside triphosphate hydrolases"/>
    <property type="match status" value="1"/>
</dbReference>
<comment type="similarity">
    <text evidence="1">Belongs to the ClpA/ClpB family. Torsin subfamily.</text>
</comment>
<dbReference type="VEuPathDB" id="TriTrypDB:ADEAN_000790300"/>
<reference evidence="4 5" key="1">
    <citation type="submission" date="2020-08" db="EMBL/GenBank/DDBJ databases">
        <authorList>
            <person name="Newling K."/>
            <person name="Davey J."/>
            <person name="Forrester S."/>
        </authorList>
    </citation>
    <scope>NUCLEOTIDE SEQUENCE [LARGE SCALE GENOMIC DNA]</scope>
    <source>
        <strain evidence="5">Crithidia deanei Carvalho (ATCC PRA-265)</strain>
    </source>
</reference>
<evidence type="ECO:0000256" key="2">
    <source>
        <dbReference type="SAM" id="SignalP"/>
    </source>
</evidence>
<dbReference type="InterPro" id="IPR010448">
    <property type="entry name" value="Torsin"/>
</dbReference>
<dbReference type="GO" id="GO:0016887">
    <property type="term" value="F:ATP hydrolysis activity"/>
    <property type="evidence" value="ECO:0007669"/>
    <property type="project" value="InterPro"/>
</dbReference>
<dbReference type="EMBL" id="LR877161">
    <property type="protein sequence ID" value="CAD2220385.1"/>
    <property type="molecule type" value="Genomic_DNA"/>
</dbReference>
<dbReference type="SMART" id="SM00382">
    <property type="entry name" value="AAA"/>
    <property type="match status" value="1"/>
</dbReference>
<accession>A0A7G2CLT7</accession>
<keyword evidence="5" id="KW-1185">Reference proteome</keyword>
<keyword evidence="2" id="KW-0732">Signal</keyword>
<dbReference type="AlphaFoldDB" id="A0A7G2CLT7"/>
<dbReference type="InterPro" id="IPR027417">
    <property type="entry name" value="P-loop_NTPase"/>
</dbReference>
<feature type="domain" description="AAA+ ATPase" evidence="3">
    <location>
        <begin position="146"/>
        <end position="301"/>
    </location>
</feature>
<feature type="signal peptide" evidence="2">
    <location>
        <begin position="1"/>
        <end position="28"/>
    </location>
</feature>
<evidence type="ECO:0000259" key="3">
    <source>
        <dbReference type="SMART" id="SM00382"/>
    </source>
</evidence>
<feature type="chain" id="PRO_5029021263" description="AAA+ ATPase domain-containing protein" evidence="2">
    <location>
        <begin position="29"/>
        <end position="531"/>
    </location>
</feature>
<evidence type="ECO:0000313" key="5">
    <source>
        <dbReference type="Proteomes" id="UP000515908"/>
    </source>
</evidence>
<dbReference type="Proteomes" id="UP000515908">
    <property type="component" value="Chromosome 17"/>
</dbReference>
<protein>
    <recommendedName>
        <fullName evidence="3">AAA+ ATPase domain-containing protein</fullName>
    </recommendedName>
</protein>
<dbReference type="PANTHER" id="PTHR10760:SF2">
    <property type="entry name" value="LD13476P-RELATED"/>
    <property type="match status" value="1"/>
</dbReference>
<dbReference type="Gene3D" id="3.40.50.300">
    <property type="entry name" value="P-loop containing nucleotide triphosphate hydrolases"/>
    <property type="match status" value="1"/>
</dbReference>
<dbReference type="GO" id="GO:0005737">
    <property type="term" value="C:cytoplasm"/>
    <property type="evidence" value="ECO:0007669"/>
    <property type="project" value="UniProtKB-ARBA"/>
</dbReference>